<dbReference type="OrthoDB" id="6521900at2"/>
<keyword evidence="4" id="KW-1185">Reference proteome</keyword>
<dbReference type="Pfam" id="PF04956">
    <property type="entry name" value="TrbC"/>
    <property type="match status" value="1"/>
</dbReference>
<organism evidence="3 4">
    <name type="scientific">Candidatus Pantoea soli</name>
    <dbReference type="NCBI Taxonomy" id="3098669"/>
    <lineage>
        <taxon>Bacteria</taxon>
        <taxon>Pseudomonadati</taxon>
        <taxon>Pseudomonadota</taxon>
        <taxon>Gammaproteobacteria</taxon>
        <taxon>Enterobacterales</taxon>
        <taxon>Erwiniaceae</taxon>
        <taxon>Pantoea</taxon>
    </lineage>
</organism>
<dbReference type="KEGG" id="pdis:D8B20_21490"/>
<keyword evidence="1" id="KW-1133">Transmembrane helix</keyword>
<protein>
    <submittedName>
        <fullName evidence="3">TriB protein</fullName>
    </submittedName>
</protein>
<sequence>MKTQFIKSARKALFTVRNTAAAVGSLAVASPAFADGFTKADTLLEKVSSGLMGLAVVTITIAALIVGYRTLYDGRALSESKNIIIGGIIIASVSEIASILTS</sequence>
<name>A0A518XJY1_9GAMM</name>
<proteinExistence type="predicted"/>
<feature type="transmembrane region" description="Helical" evidence="1">
    <location>
        <begin position="83"/>
        <end position="101"/>
    </location>
</feature>
<accession>A0A518XJY1</accession>
<keyword evidence="3" id="KW-0614">Plasmid</keyword>
<gene>
    <name evidence="3" type="ORF">D8B20_21490</name>
</gene>
<keyword evidence="2" id="KW-0732">Signal</keyword>
<dbReference type="Proteomes" id="UP000319411">
    <property type="component" value="Plasmid unnamed3"/>
</dbReference>
<evidence type="ECO:0000313" key="3">
    <source>
        <dbReference type="EMBL" id="QDY44501.1"/>
    </source>
</evidence>
<evidence type="ECO:0000256" key="2">
    <source>
        <dbReference type="SAM" id="SignalP"/>
    </source>
</evidence>
<reference evidence="3 4" key="1">
    <citation type="submission" date="2018-10" db="EMBL/GenBank/DDBJ databases">
        <title>Genome Sequencing of Pantoea dispersa DSM 32899.</title>
        <authorList>
            <person name="Nawrath M."/>
            <person name="Ottenheim C."/>
            <person name="Wilm A."/>
            <person name="Zimmermann W."/>
            <person name="Wu J.C."/>
        </authorList>
    </citation>
    <scope>NUCLEOTIDE SEQUENCE [LARGE SCALE GENOMIC DNA]</scope>
    <source>
        <strain evidence="3 4">DSM 32899</strain>
        <plasmid evidence="3 4">unnamed3</plasmid>
    </source>
</reference>
<dbReference type="RefSeq" id="WP_145892140.1">
    <property type="nucleotide sequence ID" value="NZ_CP032705.1"/>
</dbReference>
<feature type="transmembrane region" description="Helical" evidence="1">
    <location>
        <begin position="50"/>
        <end position="71"/>
    </location>
</feature>
<keyword evidence="1" id="KW-0812">Transmembrane</keyword>
<evidence type="ECO:0000256" key="1">
    <source>
        <dbReference type="SAM" id="Phobius"/>
    </source>
</evidence>
<keyword evidence="1" id="KW-0472">Membrane</keyword>
<dbReference type="EMBL" id="CP032705">
    <property type="protein sequence ID" value="QDY44501.1"/>
    <property type="molecule type" value="Genomic_DNA"/>
</dbReference>
<dbReference type="InterPro" id="IPR007039">
    <property type="entry name" value="TrbC/VirB2"/>
</dbReference>
<feature type="chain" id="PRO_5021954876" evidence="2">
    <location>
        <begin position="35"/>
        <end position="102"/>
    </location>
</feature>
<dbReference type="AlphaFoldDB" id="A0A518XJY1"/>
<evidence type="ECO:0000313" key="4">
    <source>
        <dbReference type="Proteomes" id="UP000319411"/>
    </source>
</evidence>
<feature type="signal peptide" evidence="2">
    <location>
        <begin position="1"/>
        <end position="34"/>
    </location>
</feature>
<geneLocation type="plasmid" evidence="3 4">
    <name>unnamed3</name>
</geneLocation>